<comment type="caution">
    <text evidence="2">The sequence shown here is derived from an EMBL/GenBank/DDBJ whole genome shotgun (WGS) entry which is preliminary data.</text>
</comment>
<dbReference type="EMBL" id="MFVE01000008">
    <property type="protein sequence ID" value="OGI94998.1"/>
    <property type="molecule type" value="Genomic_DNA"/>
</dbReference>
<feature type="transmembrane region" description="Helical" evidence="1">
    <location>
        <begin position="63"/>
        <end position="83"/>
    </location>
</feature>
<sequence length="91" mass="10388">MSFSFFGRILAAIILLLSVLFMPFWVSAILALAGMIYFPFFLEAVLVFLLSDLLYGTPLSKPFNIVFVSFILTLACFIILELLKKKLRFNK</sequence>
<evidence type="ECO:0000256" key="1">
    <source>
        <dbReference type="SAM" id="Phobius"/>
    </source>
</evidence>
<protein>
    <submittedName>
        <fullName evidence="2">Uncharacterized protein</fullName>
    </submittedName>
</protein>
<reference evidence="2 3" key="1">
    <citation type="journal article" date="2016" name="Nat. Commun.">
        <title>Thousands of microbial genomes shed light on interconnected biogeochemical processes in an aquifer system.</title>
        <authorList>
            <person name="Anantharaman K."/>
            <person name="Brown C.T."/>
            <person name="Hug L.A."/>
            <person name="Sharon I."/>
            <person name="Castelle C.J."/>
            <person name="Probst A.J."/>
            <person name="Thomas B.C."/>
            <person name="Singh A."/>
            <person name="Wilkins M.J."/>
            <person name="Karaoz U."/>
            <person name="Brodie E.L."/>
            <person name="Williams K.H."/>
            <person name="Hubbard S.S."/>
            <person name="Banfield J.F."/>
        </authorList>
    </citation>
    <scope>NUCLEOTIDE SEQUENCE [LARGE SCALE GENOMIC DNA]</scope>
</reference>
<name>A0A1F6XLW4_9BACT</name>
<dbReference type="AlphaFoldDB" id="A0A1F6XLW4"/>
<gene>
    <name evidence="2" type="ORF">A2917_01285</name>
</gene>
<evidence type="ECO:0000313" key="3">
    <source>
        <dbReference type="Proteomes" id="UP000178104"/>
    </source>
</evidence>
<dbReference type="STRING" id="1801780.A2917_01285"/>
<proteinExistence type="predicted"/>
<keyword evidence="1" id="KW-0812">Transmembrane</keyword>
<keyword evidence="1" id="KW-1133">Transmembrane helix</keyword>
<evidence type="ECO:0000313" key="2">
    <source>
        <dbReference type="EMBL" id="OGI94998.1"/>
    </source>
</evidence>
<accession>A0A1F6XLW4</accession>
<dbReference type="Proteomes" id="UP000178104">
    <property type="component" value="Unassembled WGS sequence"/>
</dbReference>
<feature type="transmembrane region" description="Helical" evidence="1">
    <location>
        <begin position="6"/>
        <end position="25"/>
    </location>
</feature>
<organism evidence="2 3">
    <name type="scientific">Candidatus Nomurabacteria bacterium RIFCSPLOWO2_01_FULL_42_17</name>
    <dbReference type="NCBI Taxonomy" id="1801780"/>
    <lineage>
        <taxon>Bacteria</taxon>
        <taxon>Candidatus Nomuraibacteriota</taxon>
    </lineage>
</organism>
<keyword evidence="1" id="KW-0472">Membrane</keyword>
<feature type="transmembrane region" description="Helical" evidence="1">
    <location>
        <begin position="32"/>
        <end position="51"/>
    </location>
</feature>